<evidence type="ECO:0000313" key="6">
    <source>
        <dbReference type="EMBL" id="SDC50572.1"/>
    </source>
</evidence>
<dbReference type="InterPro" id="IPR029044">
    <property type="entry name" value="Nucleotide-diphossugar_trans"/>
</dbReference>
<dbReference type="SUPFAM" id="SSF48452">
    <property type="entry name" value="TPR-like"/>
    <property type="match status" value="1"/>
</dbReference>
<evidence type="ECO:0000256" key="1">
    <source>
        <dbReference type="ARBA" id="ARBA00006739"/>
    </source>
</evidence>
<keyword evidence="3 6" id="KW-0808">Transferase</keyword>
<organism evidence="6 7">
    <name type="scientific">Bradyrhizobium brasilense</name>
    <dbReference type="NCBI Taxonomy" id="1419277"/>
    <lineage>
        <taxon>Bacteria</taxon>
        <taxon>Pseudomonadati</taxon>
        <taxon>Pseudomonadota</taxon>
        <taxon>Alphaproteobacteria</taxon>
        <taxon>Hyphomicrobiales</taxon>
        <taxon>Nitrobacteraceae</taxon>
        <taxon>Bradyrhizobium</taxon>
    </lineage>
</organism>
<dbReference type="Proteomes" id="UP000199245">
    <property type="component" value="Unassembled WGS sequence"/>
</dbReference>
<dbReference type="Gene3D" id="3.90.550.10">
    <property type="entry name" value="Spore Coat Polysaccharide Biosynthesis Protein SpsA, Chain A"/>
    <property type="match status" value="1"/>
</dbReference>
<dbReference type="PROSITE" id="PS50005">
    <property type="entry name" value="TPR"/>
    <property type="match status" value="1"/>
</dbReference>
<dbReference type="InterPro" id="IPR001173">
    <property type="entry name" value="Glyco_trans_2-like"/>
</dbReference>
<sequence length="851" mass="91958">MTAAARRIAFTSKTLHHVDLERAAVGALEARDFRLAFALADRRCRILPHPGARAHLLRAEALFHLDLRDAAIASVARALELEPDDLVAARRMMAWGDDIQQIEAARSVTRRDDDPDSVRGALLLLEQSGQDSCARIDFLDEEVKGWVTWRGPDDPHLSLAQADQSSTIQLPADPRHRFARDGRQAASFRLIRPASATSQRLQITQADRVIASVQLPANRVPDHRAAPRRPARLRNGEPPPLTIIIPVYRDLAATRACIDSALNALACTPGSTIVVVDDASPEPDIKRLLNELAAEFRIRLLTNEHNLGFVGAVNRALGETGAGDVVLLNSDTIVPKYALQRLRSAVQATPRVGTATPLSNNGEYTSFPIPNRSNPLPLPGEIELLDELAGRANSGIAIDIPNGIGFCLYITRECLDTVCELSDDFYRGYLEDVDFCLRAAEAGFRNVCIPSVFVGHEGSRSFLGEKRSLVMRNLRVLEHRYRRYATDCAAFLLADPLRDCRAALELKLLTNQQVAAGPSVILCGSFAGRAIAIRRCRQLAAEDQHGVVVQIRSEGQRQLAAMFDPDGGAPQSIALDVATPEGREALLKSLADLRIRSLEIAEPNRIPGACLAQLTQHFAYDLLITDTALATRAAVGSGVHPDWTSLVAGARRVTAIGGDGAAFSEAVLGLQAVRLSDPPAPPALYPAVSGPARLGLPVLHASAAEFRFIRALSDQLADADEDVEIIVLGSTLDDLKLMQRTNVIVTGDIAVDDVATLIEGHGITKLVLDIGEPAFGHPLVDALLATGLPIAATEWSPTPPGRGRGTDLKLQPGLDADATIAAVRDWAVDDVLLQPDRRSGRHRRQVGTRLP</sequence>
<evidence type="ECO:0000256" key="3">
    <source>
        <dbReference type="ARBA" id="ARBA00022679"/>
    </source>
</evidence>
<evidence type="ECO:0000313" key="7">
    <source>
        <dbReference type="Proteomes" id="UP000199245"/>
    </source>
</evidence>
<feature type="repeat" description="TPR" evidence="4">
    <location>
        <begin position="52"/>
        <end position="85"/>
    </location>
</feature>
<reference evidence="6 7" key="1">
    <citation type="submission" date="2016-10" db="EMBL/GenBank/DDBJ databases">
        <authorList>
            <person name="de Groot N.N."/>
        </authorList>
    </citation>
    <scope>NUCLEOTIDE SEQUENCE [LARGE SCALE GENOMIC DNA]</scope>
    <source>
        <strain evidence="6 7">R5</strain>
    </source>
</reference>
<proteinExistence type="inferred from homology"/>
<dbReference type="PANTHER" id="PTHR43179:SF12">
    <property type="entry name" value="GALACTOFURANOSYLTRANSFERASE GLFT2"/>
    <property type="match status" value="1"/>
</dbReference>
<keyword evidence="4" id="KW-0802">TPR repeat</keyword>
<dbReference type="InterPro" id="IPR011990">
    <property type="entry name" value="TPR-like_helical_dom_sf"/>
</dbReference>
<dbReference type="AlphaFoldDB" id="A0A1G6M4U9"/>
<evidence type="ECO:0000256" key="2">
    <source>
        <dbReference type="ARBA" id="ARBA00022676"/>
    </source>
</evidence>
<protein>
    <submittedName>
        <fullName evidence="6">Glycosyltransferase, GT2 family</fullName>
    </submittedName>
</protein>
<evidence type="ECO:0000259" key="5">
    <source>
        <dbReference type="Pfam" id="PF00535"/>
    </source>
</evidence>
<comment type="similarity">
    <text evidence="1">Belongs to the glycosyltransferase 2 family.</text>
</comment>
<keyword evidence="2" id="KW-0328">Glycosyltransferase</keyword>
<dbReference type="PANTHER" id="PTHR43179">
    <property type="entry name" value="RHAMNOSYLTRANSFERASE WBBL"/>
    <property type="match status" value="1"/>
</dbReference>
<evidence type="ECO:0000256" key="4">
    <source>
        <dbReference type="PROSITE-ProRule" id="PRU00339"/>
    </source>
</evidence>
<dbReference type="Pfam" id="PF00535">
    <property type="entry name" value="Glycos_transf_2"/>
    <property type="match status" value="1"/>
</dbReference>
<dbReference type="GO" id="GO:0016757">
    <property type="term" value="F:glycosyltransferase activity"/>
    <property type="evidence" value="ECO:0007669"/>
    <property type="project" value="UniProtKB-KW"/>
</dbReference>
<feature type="domain" description="Glycosyltransferase 2-like" evidence="5">
    <location>
        <begin position="242"/>
        <end position="366"/>
    </location>
</feature>
<dbReference type="SUPFAM" id="SSF53448">
    <property type="entry name" value="Nucleotide-diphospho-sugar transferases"/>
    <property type="match status" value="1"/>
</dbReference>
<name>A0A1G6M4U9_9BRAD</name>
<dbReference type="InterPro" id="IPR019734">
    <property type="entry name" value="TPR_rpt"/>
</dbReference>
<gene>
    <name evidence="6" type="ORF">SAMN05216337_1003143</name>
</gene>
<dbReference type="EMBL" id="FMZW01000003">
    <property type="protein sequence ID" value="SDC50572.1"/>
    <property type="molecule type" value="Genomic_DNA"/>
</dbReference>
<accession>A0A1G6M4U9</accession>